<organism evidence="1 2">
    <name type="scientific">Candidatus Cryptobacteroides merdipullorum</name>
    <dbReference type="NCBI Taxonomy" id="2840771"/>
    <lineage>
        <taxon>Bacteria</taxon>
        <taxon>Pseudomonadati</taxon>
        <taxon>Bacteroidota</taxon>
        <taxon>Bacteroidia</taxon>
        <taxon>Bacteroidales</taxon>
        <taxon>Candidatus Cryptobacteroides</taxon>
    </lineage>
</organism>
<dbReference type="EMBL" id="DVLC01000033">
    <property type="protein sequence ID" value="HIT46554.1"/>
    <property type="molecule type" value="Genomic_DNA"/>
</dbReference>
<name>A0A9D1KHS9_9BACT</name>
<dbReference type="AlphaFoldDB" id="A0A9D1KHS9"/>
<dbReference type="CDD" id="cd06462">
    <property type="entry name" value="Peptidase_S24_S26"/>
    <property type="match status" value="1"/>
</dbReference>
<reference evidence="1" key="1">
    <citation type="submission" date="2020-10" db="EMBL/GenBank/DDBJ databases">
        <authorList>
            <person name="Gilroy R."/>
        </authorList>
    </citation>
    <scope>NUCLEOTIDE SEQUENCE</scope>
    <source>
        <strain evidence="1">ChiHecec2B26-709</strain>
    </source>
</reference>
<proteinExistence type="predicted"/>
<protein>
    <submittedName>
        <fullName evidence="1">S24/S26 family peptidase</fullName>
    </submittedName>
</protein>
<accession>A0A9D1KHS9</accession>
<sequence>MKQIPIPNVELFSEVRRLMAEGRDVTILARGSSMLPFIRDGVDKVLLAPACGSGENADGTGQAAEPNTADPGGSSAFSPGDILLCEVAPGRFVLHRLIGFDSGRLILMGDGNLHGTESCTPSEVIARAIAILRPDGSVVNCCSRSELRKARIWRRLLPVRRILLAVWRRTHRSR</sequence>
<evidence type="ECO:0000313" key="2">
    <source>
        <dbReference type="Proteomes" id="UP000886881"/>
    </source>
</evidence>
<evidence type="ECO:0000313" key="1">
    <source>
        <dbReference type="EMBL" id="HIT46554.1"/>
    </source>
</evidence>
<reference evidence="1" key="2">
    <citation type="journal article" date="2021" name="PeerJ">
        <title>Extensive microbial diversity within the chicken gut microbiome revealed by metagenomics and culture.</title>
        <authorList>
            <person name="Gilroy R."/>
            <person name="Ravi A."/>
            <person name="Getino M."/>
            <person name="Pursley I."/>
            <person name="Horton D.L."/>
            <person name="Alikhan N.F."/>
            <person name="Baker D."/>
            <person name="Gharbi K."/>
            <person name="Hall N."/>
            <person name="Watson M."/>
            <person name="Adriaenssens E.M."/>
            <person name="Foster-Nyarko E."/>
            <person name="Jarju S."/>
            <person name="Secka A."/>
            <person name="Antonio M."/>
            <person name="Oren A."/>
            <person name="Chaudhuri R.R."/>
            <person name="La Ragione R."/>
            <person name="Hildebrand F."/>
            <person name="Pallen M.J."/>
        </authorList>
    </citation>
    <scope>NUCLEOTIDE SEQUENCE</scope>
    <source>
        <strain evidence="1">ChiHecec2B26-709</strain>
    </source>
</reference>
<dbReference type="Proteomes" id="UP000886881">
    <property type="component" value="Unassembled WGS sequence"/>
</dbReference>
<gene>
    <name evidence="1" type="ORF">IAC35_01700</name>
</gene>
<comment type="caution">
    <text evidence="1">The sequence shown here is derived from an EMBL/GenBank/DDBJ whole genome shotgun (WGS) entry which is preliminary data.</text>
</comment>